<dbReference type="OrthoDB" id="9809288at2"/>
<accession>A0A0S7BYD7</accession>
<name>A0A0S7BYD7_9BACT</name>
<evidence type="ECO:0000313" key="4">
    <source>
        <dbReference type="EMBL" id="GAP42308.1"/>
    </source>
</evidence>
<dbReference type="InterPro" id="IPR029479">
    <property type="entry name" value="Nitroreductase"/>
</dbReference>
<dbReference type="PANTHER" id="PTHR43673:SF10">
    <property type="entry name" value="NADH DEHYDROGENASE_NAD(P)H NITROREDUCTASE XCC3605-RELATED"/>
    <property type="match status" value="1"/>
</dbReference>
<comment type="similarity">
    <text evidence="1">Belongs to the nitroreductase family.</text>
</comment>
<dbReference type="GO" id="GO:0016491">
    <property type="term" value="F:oxidoreductase activity"/>
    <property type="evidence" value="ECO:0007669"/>
    <property type="project" value="UniProtKB-KW"/>
</dbReference>
<evidence type="ECO:0000313" key="5">
    <source>
        <dbReference type="Proteomes" id="UP000053091"/>
    </source>
</evidence>
<dbReference type="SUPFAM" id="SSF55469">
    <property type="entry name" value="FMN-dependent nitroreductase-like"/>
    <property type="match status" value="1"/>
</dbReference>
<dbReference type="PATRIC" id="fig|1678841.3.peg.498"/>
<feature type="domain" description="Nitroreductase" evidence="3">
    <location>
        <begin position="77"/>
        <end position="158"/>
    </location>
</feature>
<proteinExistence type="inferred from homology"/>
<dbReference type="EMBL" id="DF968182">
    <property type="protein sequence ID" value="GAP42308.1"/>
    <property type="molecule type" value="Genomic_DNA"/>
</dbReference>
<keyword evidence="5" id="KW-1185">Reference proteome</keyword>
<dbReference type="Pfam" id="PF00881">
    <property type="entry name" value="Nitroreductase"/>
    <property type="match status" value="2"/>
</dbReference>
<dbReference type="STRING" id="1678841.TBC1_11437"/>
<feature type="domain" description="Nitroreductase" evidence="3">
    <location>
        <begin position="16"/>
        <end position="58"/>
    </location>
</feature>
<dbReference type="AlphaFoldDB" id="A0A0S7BYD7"/>
<reference evidence="4" key="1">
    <citation type="journal article" date="2015" name="Genome Announc.">
        <title>Draft Genome Sequence of Bacteroidales Strain TBC1, a Novel Isolate from a Methanogenic Wastewater Treatment System.</title>
        <authorList>
            <person name="Tourlousse D.M."/>
            <person name="Matsuura N."/>
            <person name="Sun L."/>
            <person name="Toyonaga M."/>
            <person name="Kuroda K."/>
            <person name="Ohashi A."/>
            <person name="Cruz R."/>
            <person name="Yamaguchi T."/>
            <person name="Sekiguchi Y."/>
        </authorList>
    </citation>
    <scope>NUCLEOTIDE SEQUENCE [LARGE SCALE GENOMIC DNA]</scope>
    <source>
        <strain evidence="4">TBC1</strain>
    </source>
</reference>
<gene>
    <name evidence="4" type="ORF">TBC1_11437</name>
</gene>
<dbReference type="Gene3D" id="3.40.109.10">
    <property type="entry name" value="NADH Oxidase"/>
    <property type="match status" value="1"/>
</dbReference>
<organism evidence="4">
    <name type="scientific">Lentimicrobium saccharophilum</name>
    <dbReference type="NCBI Taxonomy" id="1678841"/>
    <lineage>
        <taxon>Bacteria</taxon>
        <taxon>Pseudomonadati</taxon>
        <taxon>Bacteroidota</taxon>
        <taxon>Bacteroidia</taxon>
        <taxon>Bacteroidales</taxon>
        <taxon>Lentimicrobiaceae</taxon>
        <taxon>Lentimicrobium</taxon>
    </lineage>
</organism>
<evidence type="ECO:0000259" key="3">
    <source>
        <dbReference type="Pfam" id="PF00881"/>
    </source>
</evidence>
<evidence type="ECO:0000256" key="1">
    <source>
        <dbReference type="ARBA" id="ARBA00007118"/>
    </source>
</evidence>
<evidence type="ECO:0000256" key="2">
    <source>
        <dbReference type="ARBA" id="ARBA00023002"/>
    </source>
</evidence>
<sequence>MNIKTASNDFPIHPLLKERWSPRAFNNRFIEPDKIRSLFEAARWAPSASNIQPWYFIVGLKGDDTYEQITGTLVEFNLLWATSAPLLFVAVANKIGKKGEINPTAQYDLGQAVAHLTFQAMEEGLYVHQMGGFDPLLAKTIFGIPDTHEAMTVVAVGYIGKPESLHKNLVASETSPRERRKAKDSVFSSKFNTPSSIF</sequence>
<dbReference type="CDD" id="cd02138">
    <property type="entry name" value="TdsD-like"/>
    <property type="match status" value="1"/>
</dbReference>
<protein>
    <submittedName>
        <fullName evidence="4">Nitroreductase</fullName>
    </submittedName>
</protein>
<keyword evidence="2" id="KW-0560">Oxidoreductase</keyword>
<dbReference type="InterPro" id="IPR000415">
    <property type="entry name" value="Nitroreductase-like"/>
</dbReference>
<dbReference type="Proteomes" id="UP000053091">
    <property type="component" value="Unassembled WGS sequence"/>
</dbReference>
<dbReference type="PANTHER" id="PTHR43673">
    <property type="entry name" value="NAD(P)H NITROREDUCTASE YDGI-RELATED"/>
    <property type="match status" value="1"/>
</dbReference>
<dbReference type="RefSeq" id="WP_062037820.1">
    <property type="nucleotide sequence ID" value="NZ_DF968182.1"/>
</dbReference>